<evidence type="ECO:0000313" key="1">
    <source>
        <dbReference type="EMBL" id="PNX72692.1"/>
    </source>
</evidence>
<comment type="caution">
    <text evidence="1">The sequence shown here is derived from an EMBL/GenBank/DDBJ whole genome shotgun (WGS) entry which is preliminary data.</text>
</comment>
<dbReference type="Proteomes" id="UP000236291">
    <property type="component" value="Unassembled WGS sequence"/>
</dbReference>
<sequence length="64" mass="7200">GMDRSWMRANRLIAKYEQGVMEFLQFSEINLPTPENTILESDVGEVETSVNCSLSDMPCNAETT</sequence>
<reference evidence="1 2" key="2">
    <citation type="journal article" date="2017" name="Front. Plant Sci.">
        <title>Gene Classification and Mining of Molecular Markers Useful in Red Clover (Trifolium pratense) Breeding.</title>
        <authorList>
            <person name="Istvanek J."/>
            <person name="Dluhosova J."/>
            <person name="Dluhos P."/>
            <person name="Patkova L."/>
            <person name="Nedelnik J."/>
            <person name="Repkova J."/>
        </authorList>
    </citation>
    <scope>NUCLEOTIDE SEQUENCE [LARGE SCALE GENOMIC DNA]</scope>
    <source>
        <strain evidence="2">cv. Tatra</strain>
        <tissue evidence="1">Young leaves</tissue>
    </source>
</reference>
<reference evidence="1 2" key="1">
    <citation type="journal article" date="2014" name="Am. J. Bot.">
        <title>Genome assembly and annotation for red clover (Trifolium pratense; Fabaceae).</title>
        <authorList>
            <person name="Istvanek J."/>
            <person name="Jaros M."/>
            <person name="Krenek A."/>
            <person name="Repkova J."/>
        </authorList>
    </citation>
    <scope>NUCLEOTIDE SEQUENCE [LARGE SCALE GENOMIC DNA]</scope>
    <source>
        <strain evidence="2">cv. Tatra</strain>
        <tissue evidence="1">Young leaves</tissue>
    </source>
</reference>
<dbReference type="EMBL" id="ASHM01024984">
    <property type="protein sequence ID" value="PNX72692.1"/>
    <property type="molecule type" value="Genomic_DNA"/>
</dbReference>
<feature type="non-terminal residue" evidence="1">
    <location>
        <position position="1"/>
    </location>
</feature>
<gene>
    <name evidence="1" type="ORF">L195_g028585</name>
</gene>
<proteinExistence type="predicted"/>
<accession>A0A2K3L2C8</accession>
<dbReference type="AlphaFoldDB" id="A0A2K3L2C8"/>
<organism evidence="1 2">
    <name type="scientific">Trifolium pratense</name>
    <name type="common">Red clover</name>
    <dbReference type="NCBI Taxonomy" id="57577"/>
    <lineage>
        <taxon>Eukaryota</taxon>
        <taxon>Viridiplantae</taxon>
        <taxon>Streptophyta</taxon>
        <taxon>Embryophyta</taxon>
        <taxon>Tracheophyta</taxon>
        <taxon>Spermatophyta</taxon>
        <taxon>Magnoliopsida</taxon>
        <taxon>eudicotyledons</taxon>
        <taxon>Gunneridae</taxon>
        <taxon>Pentapetalae</taxon>
        <taxon>rosids</taxon>
        <taxon>fabids</taxon>
        <taxon>Fabales</taxon>
        <taxon>Fabaceae</taxon>
        <taxon>Papilionoideae</taxon>
        <taxon>50 kb inversion clade</taxon>
        <taxon>NPAAA clade</taxon>
        <taxon>Hologalegina</taxon>
        <taxon>IRL clade</taxon>
        <taxon>Trifolieae</taxon>
        <taxon>Trifolium</taxon>
    </lineage>
</organism>
<protein>
    <submittedName>
        <fullName evidence="1">Uncharacterized protein</fullName>
    </submittedName>
</protein>
<name>A0A2K3L2C8_TRIPR</name>
<evidence type="ECO:0000313" key="2">
    <source>
        <dbReference type="Proteomes" id="UP000236291"/>
    </source>
</evidence>